<proteinExistence type="predicted"/>
<keyword evidence="2" id="KW-1185">Reference proteome</keyword>
<comment type="caution">
    <text evidence="1">The sequence shown here is derived from an EMBL/GenBank/DDBJ whole genome shotgun (WGS) entry which is preliminary data.</text>
</comment>
<protein>
    <submittedName>
        <fullName evidence="1">Uncharacterized protein</fullName>
    </submittedName>
</protein>
<organism evidence="1 2">
    <name type="scientific">Engystomops pustulosus</name>
    <name type="common">Tungara frog</name>
    <name type="synonym">Physalaemus pustulosus</name>
    <dbReference type="NCBI Taxonomy" id="76066"/>
    <lineage>
        <taxon>Eukaryota</taxon>
        <taxon>Metazoa</taxon>
        <taxon>Chordata</taxon>
        <taxon>Craniata</taxon>
        <taxon>Vertebrata</taxon>
        <taxon>Euteleostomi</taxon>
        <taxon>Amphibia</taxon>
        <taxon>Batrachia</taxon>
        <taxon>Anura</taxon>
        <taxon>Neobatrachia</taxon>
        <taxon>Hyloidea</taxon>
        <taxon>Leptodactylidae</taxon>
        <taxon>Leiuperinae</taxon>
        <taxon>Engystomops</taxon>
    </lineage>
</organism>
<evidence type="ECO:0000313" key="2">
    <source>
        <dbReference type="Proteomes" id="UP000824782"/>
    </source>
</evidence>
<name>A0AAV7BE37_ENGPU</name>
<gene>
    <name evidence="1" type="ORF">GDO81_011415</name>
</gene>
<accession>A0AAV7BE37</accession>
<dbReference type="Proteomes" id="UP000824782">
    <property type="component" value="Unassembled WGS sequence"/>
</dbReference>
<reference evidence="1" key="1">
    <citation type="thesis" date="2020" institute="ProQuest LLC" country="789 East Eisenhower Parkway, Ann Arbor, MI, USA">
        <title>Comparative Genomics and Chromosome Evolution.</title>
        <authorList>
            <person name="Mudd A.B."/>
        </authorList>
    </citation>
    <scope>NUCLEOTIDE SEQUENCE</scope>
    <source>
        <strain evidence="1">237g6f4</strain>
        <tissue evidence="1">Blood</tissue>
    </source>
</reference>
<evidence type="ECO:0000313" key="1">
    <source>
        <dbReference type="EMBL" id="KAG8570780.1"/>
    </source>
</evidence>
<dbReference type="AlphaFoldDB" id="A0AAV7BE37"/>
<dbReference type="EMBL" id="WNYA01000005">
    <property type="protein sequence ID" value="KAG8570780.1"/>
    <property type="molecule type" value="Genomic_DNA"/>
</dbReference>
<sequence length="220" mass="25092">MKDINPDVLTAAAQVLNCFTTPSYMKPQILTMTNMNTYERSSYRDLPRSELFNQPINQDIYKLGEPGKKPMKKRFVDFIKSLPQKIVNIFCHPWESIKKLGEAALVFVINRAIDQIKNHTLGLSLKDDIKVCVRLTVDFAIDQVFTQYLPGLSVLVGVPVRFLAGYVVGPMVDFISWISNKIRESIHSYKSRITYDKPLVTSYMIMNVHSNSLPSSLLMN</sequence>